<keyword evidence="11" id="KW-1185">Reference proteome</keyword>
<reference evidence="10 11" key="1">
    <citation type="submission" date="2024-02" db="EMBL/GenBank/DDBJ databases">
        <title>High-quality chromosome-scale genome assembly of Pensacola bahiagrass (Paspalum notatum Flugge var. saurae).</title>
        <authorList>
            <person name="Vega J.M."/>
            <person name="Podio M."/>
            <person name="Orjuela J."/>
            <person name="Siena L.A."/>
            <person name="Pessino S.C."/>
            <person name="Combes M.C."/>
            <person name="Mariac C."/>
            <person name="Albertini E."/>
            <person name="Pupilli F."/>
            <person name="Ortiz J.P.A."/>
            <person name="Leblanc O."/>
        </authorList>
    </citation>
    <scope>NUCLEOTIDE SEQUENCE [LARGE SCALE GENOMIC DNA]</scope>
    <source>
        <strain evidence="10">R1</strain>
        <tissue evidence="10">Leaf</tissue>
    </source>
</reference>
<dbReference type="PROSITE" id="PS50882">
    <property type="entry name" value="YTH"/>
    <property type="match status" value="1"/>
</dbReference>
<dbReference type="InterPro" id="IPR057440">
    <property type="entry name" value="At1g68980-like_TPR"/>
</dbReference>
<accession>A0AAQ3UK85</accession>
<keyword evidence="5" id="KW-0694">RNA-binding</keyword>
<feature type="region of interest" description="Disordered" evidence="8">
    <location>
        <begin position="1352"/>
        <end position="1381"/>
    </location>
</feature>
<dbReference type="InterPro" id="IPR007275">
    <property type="entry name" value="YTH_domain"/>
</dbReference>
<feature type="compositionally biased region" description="Basic and acidic residues" evidence="8">
    <location>
        <begin position="1112"/>
        <end position="1123"/>
    </location>
</feature>
<dbReference type="GO" id="GO:0005737">
    <property type="term" value="C:cytoplasm"/>
    <property type="evidence" value="ECO:0007669"/>
    <property type="project" value="UniProtKB-SubCell"/>
</dbReference>
<evidence type="ECO:0000256" key="1">
    <source>
        <dbReference type="ARBA" id="ARBA00004496"/>
    </source>
</evidence>
<dbReference type="PANTHER" id="PTHR46598">
    <property type="entry name" value="BNAC05G43320D PROTEIN"/>
    <property type="match status" value="1"/>
</dbReference>
<dbReference type="InterPro" id="IPR011990">
    <property type="entry name" value="TPR-like_helical_dom_sf"/>
</dbReference>
<comment type="subcellular location">
    <subcellularLocation>
        <location evidence="1">Cytoplasm</location>
    </subcellularLocation>
</comment>
<evidence type="ECO:0000256" key="7">
    <source>
        <dbReference type="PROSITE-ProRule" id="PRU00708"/>
    </source>
</evidence>
<proteinExistence type="inferred from homology"/>
<evidence type="ECO:0000256" key="6">
    <source>
        <dbReference type="ARBA" id="ARBA00022946"/>
    </source>
</evidence>
<dbReference type="Pfam" id="PF04146">
    <property type="entry name" value="YTH"/>
    <property type="match status" value="1"/>
</dbReference>
<name>A0AAQ3UK85_PASNO</name>
<keyword evidence="6" id="KW-0809">Transit peptide</keyword>
<dbReference type="InterPro" id="IPR002885">
    <property type="entry name" value="PPR_rpt"/>
</dbReference>
<keyword evidence="3" id="KW-0963">Cytoplasm</keyword>
<organism evidence="10 11">
    <name type="scientific">Paspalum notatum var. saurae</name>
    <dbReference type="NCBI Taxonomy" id="547442"/>
    <lineage>
        <taxon>Eukaryota</taxon>
        <taxon>Viridiplantae</taxon>
        <taxon>Streptophyta</taxon>
        <taxon>Embryophyta</taxon>
        <taxon>Tracheophyta</taxon>
        <taxon>Spermatophyta</taxon>
        <taxon>Magnoliopsida</taxon>
        <taxon>Liliopsida</taxon>
        <taxon>Poales</taxon>
        <taxon>Poaceae</taxon>
        <taxon>PACMAD clade</taxon>
        <taxon>Panicoideae</taxon>
        <taxon>Andropogonodae</taxon>
        <taxon>Paspaleae</taxon>
        <taxon>Paspalinae</taxon>
        <taxon>Paspalum</taxon>
    </lineage>
</organism>
<dbReference type="Pfam" id="PF25245">
    <property type="entry name" value="TPR_At1g68980"/>
    <property type="match status" value="1"/>
</dbReference>
<evidence type="ECO:0000256" key="5">
    <source>
        <dbReference type="ARBA" id="ARBA00022884"/>
    </source>
</evidence>
<evidence type="ECO:0000256" key="4">
    <source>
        <dbReference type="ARBA" id="ARBA00022737"/>
    </source>
</evidence>
<feature type="region of interest" description="Disordered" evidence="8">
    <location>
        <begin position="1099"/>
        <end position="1132"/>
    </location>
</feature>
<feature type="repeat" description="PPR" evidence="7">
    <location>
        <begin position="469"/>
        <end position="504"/>
    </location>
</feature>
<dbReference type="NCBIfam" id="TIGR00756">
    <property type="entry name" value="PPR"/>
    <property type="match status" value="1"/>
</dbReference>
<protein>
    <recommendedName>
        <fullName evidence="9">YTH domain-containing protein</fullName>
    </recommendedName>
</protein>
<feature type="repeat" description="PPR" evidence="7">
    <location>
        <begin position="200"/>
        <end position="234"/>
    </location>
</feature>
<gene>
    <name evidence="10" type="ORF">U9M48_037850</name>
</gene>
<evidence type="ECO:0000259" key="9">
    <source>
        <dbReference type="PROSITE" id="PS50882"/>
    </source>
</evidence>
<dbReference type="Pfam" id="PF13041">
    <property type="entry name" value="PPR_2"/>
    <property type="match status" value="1"/>
</dbReference>
<feature type="region of interest" description="Disordered" evidence="8">
    <location>
        <begin position="784"/>
        <end position="828"/>
    </location>
</feature>
<feature type="compositionally biased region" description="Low complexity" evidence="8">
    <location>
        <begin position="994"/>
        <end position="1007"/>
    </location>
</feature>
<dbReference type="PROSITE" id="PS51375">
    <property type="entry name" value="PPR"/>
    <property type="match status" value="3"/>
</dbReference>
<evidence type="ECO:0000313" key="11">
    <source>
        <dbReference type="Proteomes" id="UP001341281"/>
    </source>
</evidence>
<evidence type="ECO:0000256" key="8">
    <source>
        <dbReference type="SAM" id="MobiDB-lite"/>
    </source>
</evidence>
<feature type="region of interest" description="Disordered" evidence="8">
    <location>
        <begin position="989"/>
        <end position="1036"/>
    </location>
</feature>
<dbReference type="FunFam" id="3.10.590.10:FF:000001">
    <property type="entry name" value="YTH domain family 1, isoform CRA_a"/>
    <property type="match status" value="1"/>
</dbReference>
<feature type="repeat" description="PPR" evidence="7">
    <location>
        <begin position="576"/>
        <end position="610"/>
    </location>
</feature>
<keyword evidence="4" id="KW-0677">Repeat</keyword>
<dbReference type="EMBL" id="CP144753">
    <property type="protein sequence ID" value="WVZ91717.1"/>
    <property type="molecule type" value="Genomic_DNA"/>
</dbReference>
<dbReference type="CDD" id="cd21134">
    <property type="entry name" value="YTH"/>
    <property type="match status" value="1"/>
</dbReference>
<dbReference type="GO" id="GO:0003723">
    <property type="term" value="F:RNA binding"/>
    <property type="evidence" value="ECO:0007669"/>
    <property type="project" value="UniProtKB-KW"/>
</dbReference>
<sequence length="1381" mass="154511">MDHTGDNHAKFSNPRLNTGTCGCYFSTVTETVLVQARDPSQLALEIENAIDQQRFDDAWRAYEKHVHMDGLPRKSVLSKLITGLAESCDAHWLNQSYNVVSHAFEEKHELLDREPLIYLSLALARCALPSLAINVVRKLVKMEAYPPVAAWSAIVAHMCQTSTGAFLAADLVMELGYLFKNNRVDPRKKSNRPLMSMKPNAFTFSIVLTASLLFGTTRKAEQLLELMPRIGVKPEVNLLVLMARIYEKNGRRDEIQKLKRHVDEACGLSESEFRQFYDCLLSCHLKFGDLDSAVDMVLDMLRKGKNAKRSLEAAKAVLEAVENRKLYFPNKKTESETPCSSDKPMSNDQLLSYVSFFKDNSFARLELEARKLLNLLSDKLQEQVQLVKSEHGILHPTETMYAKLAKAFLEADKINALASFLVKASKEDSPVSIESSFVVQVINACISLGLLEQAHDLLDEMRFSGIRVGSSIYSTLLKAYCKEGQHEDDITALLKDAQQAGIQLDASCYEDLIQSRVSRSNATGALHLFKELKNLNVLGSGHKEFQKLVQSTDDSEAALMTKLVEEVRSGDMVDHAVHDWNNVIHFFCKKRLMHDAHRALNKMRASGHVPNAQTFHSLITAYAAIGGRYVEVTDLWGEMKVLANSNCMKFDQELLDSLLYCFVRGGFFLRAMEVIEMMEKNEMFIDKYKYKLLWLKYHRTLYKGTPQLSGNSPIICYMDRPLHISRSLLEGVMYEQLLLVVMAGKGDRAASAIRWQHLLDDLRNQLPHVTSSMDKQEPIADAEQKIGLSEKPKEQPVPSKDEKPTVPPISVVSNDIDLPNEGQTQAGTSNVDGEHNAAYAHNFYASQAQPFYYQGSGYENPPQEWDTYPPYMNAEGLEMGPPVVYNEDPSMMFHGGYGYDPYAHYSPITTPVPTAVSGDGQLYSPQQFSFSAPYYQQSVPPGMPYLSSPTPISQGETMMPIDPTQGAFMADTLSPNSFLFGPRPEWFRSSEGTGSFPSPAASPQPAGGVSGAFGQSNFPMASGMPSPHQKPFYGFGSPTDSYGRGFSHGGMFPQASNYVGSFPSYGINGRNSISIEKRRMRGRGNALICSCNGPLDFLNEQSRGPRATKPKKQPDSDTKDEKPSTGTGHELYNRPDFVTEYTHARFFIIKSYSEDNVHKSVKYGVWASTTNGNKKLDSAYREAKEKEEHSPIFLFFSVNASAQFCGVAEMIGPVDFEKSVDYWQQDKWTGQFPVKWHIVKDVPNNLFRHIILENNDNKPVTNSRDTQEVKLEQGLEMLKIFKNHDDDASILDDFDFYEEREKALQENKARLHQQHLPSSIVVEPKKPATVPSELVGHITKSFAQAVRLGEAKTMSPVPEKVSAGDSSIPGKPVEVKQSGLS</sequence>
<dbReference type="Gene3D" id="1.25.40.10">
    <property type="entry name" value="Tetratricopeptide repeat domain"/>
    <property type="match status" value="3"/>
</dbReference>
<dbReference type="PANTHER" id="PTHR46598:SF1">
    <property type="entry name" value="OS10G0422566 PROTEIN"/>
    <property type="match status" value="1"/>
</dbReference>
<evidence type="ECO:0000256" key="2">
    <source>
        <dbReference type="ARBA" id="ARBA00007626"/>
    </source>
</evidence>
<feature type="domain" description="YTH" evidence="9">
    <location>
        <begin position="1144"/>
        <end position="1281"/>
    </location>
</feature>
<evidence type="ECO:0000256" key="3">
    <source>
        <dbReference type="ARBA" id="ARBA00022490"/>
    </source>
</evidence>
<feature type="compositionally biased region" description="Basic and acidic residues" evidence="8">
    <location>
        <begin position="784"/>
        <end position="804"/>
    </location>
</feature>
<dbReference type="Proteomes" id="UP001341281">
    <property type="component" value="Chromosome 09"/>
</dbReference>
<evidence type="ECO:0000313" key="10">
    <source>
        <dbReference type="EMBL" id="WVZ91717.1"/>
    </source>
</evidence>
<comment type="similarity">
    <text evidence="2">Belongs to the PPR family. P subfamily.</text>
</comment>
<dbReference type="Pfam" id="PF01535">
    <property type="entry name" value="PPR"/>
    <property type="match status" value="3"/>
</dbReference>
<dbReference type="Gene3D" id="3.10.590.10">
    <property type="entry name" value="ph1033 like domains"/>
    <property type="match status" value="1"/>
</dbReference>